<evidence type="ECO:0000313" key="2">
    <source>
        <dbReference type="Proteomes" id="UP000198538"/>
    </source>
</evidence>
<dbReference type="AlphaFoldDB" id="A0A1G5KJ00"/>
<keyword evidence="2" id="KW-1185">Reference proteome</keyword>
<dbReference type="EMBL" id="FMVM01000015">
    <property type="protein sequence ID" value="SCZ00038.1"/>
    <property type="molecule type" value="Genomic_DNA"/>
</dbReference>
<sequence>MRSSILKSLKPDIIVDMLDMAVAFENWSKVLLNFIFVRNVHWFITWDGVI</sequence>
<proteinExistence type="predicted"/>
<name>A0A1G5KJ00_9BACL</name>
<dbReference type="Proteomes" id="UP000198538">
    <property type="component" value="Unassembled WGS sequence"/>
</dbReference>
<gene>
    <name evidence="1" type="ORF">SAMN05720606_11551</name>
</gene>
<dbReference type="RefSeq" id="WP_244159399.1">
    <property type="nucleotide sequence ID" value="NZ_FMVM01000015.1"/>
</dbReference>
<protein>
    <submittedName>
        <fullName evidence="1">Uncharacterized protein</fullName>
    </submittedName>
</protein>
<reference evidence="2" key="1">
    <citation type="submission" date="2016-10" db="EMBL/GenBank/DDBJ databases">
        <authorList>
            <person name="Varghese N."/>
            <person name="Submissions S."/>
        </authorList>
    </citation>
    <scope>NUCLEOTIDE SEQUENCE [LARGE SCALE GENOMIC DNA]</scope>
    <source>
        <strain evidence="2">BL9</strain>
    </source>
</reference>
<organism evidence="1 2">
    <name type="scientific">Paenibacillus polysaccharolyticus</name>
    <dbReference type="NCBI Taxonomy" id="582692"/>
    <lineage>
        <taxon>Bacteria</taxon>
        <taxon>Bacillati</taxon>
        <taxon>Bacillota</taxon>
        <taxon>Bacilli</taxon>
        <taxon>Bacillales</taxon>
        <taxon>Paenibacillaceae</taxon>
        <taxon>Paenibacillus</taxon>
    </lineage>
</organism>
<dbReference type="STRING" id="582692.SAMN05720606_11551"/>
<accession>A0A1G5KJ00</accession>
<evidence type="ECO:0000313" key="1">
    <source>
        <dbReference type="EMBL" id="SCZ00038.1"/>
    </source>
</evidence>